<dbReference type="AlphaFoldDB" id="C6E1F7"/>
<dbReference type="eggNOG" id="COG5606">
    <property type="taxonomic scope" value="Bacteria"/>
</dbReference>
<dbReference type="InterPro" id="IPR001387">
    <property type="entry name" value="Cro/C1-type_HTH"/>
</dbReference>
<dbReference type="InterPro" id="IPR039554">
    <property type="entry name" value="HigA2-like_HTH"/>
</dbReference>
<dbReference type="EMBL" id="CP001661">
    <property type="protein sequence ID" value="ACT18805.1"/>
    <property type="molecule type" value="Genomic_DNA"/>
</dbReference>
<dbReference type="Gene3D" id="1.10.260.40">
    <property type="entry name" value="lambda repressor-like DNA-binding domains"/>
    <property type="match status" value="1"/>
</dbReference>
<dbReference type="OrthoDB" id="9795596at2"/>
<sequence length="115" mass="12437">MKEVREEEIEEAAVIDSGGNVFADLGLPDAEELLAKSAIAVKINQILDKRHLSQTEAAALLGITQPKVSMIQHGKLRGFSLEKLCNLLTLLGHDVDIAIRETKKGGVGHMRVVNA</sequence>
<evidence type="ECO:0000313" key="2">
    <source>
        <dbReference type="EMBL" id="ACT18805.1"/>
    </source>
</evidence>
<proteinExistence type="predicted"/>
<dbReference type="SMART" id="SM00530">
    <property type="entry name" value="HTH_XRE"/>
    <property type="match status" value="1"/>
</dbReference>
<dbReference type="SUPFAM" id="SSF47413">
    <property type="entry name" value="lambda repressor-like DNA-binding domains"/>
    <property type="match status" value="1"/>
</dbReference>
<reference evidence="2" key="1">
    <citation type="submission" date="2009-07" db="EMBL/GenBank/DDBJ databases">
        <title>Complete sequence of Geobacter sp. M21.</title>
        <authorList>
            <consortium name="US DOE Joint Genome Institute"/>
            <person name="Lucas S."/>
            <person name="Copeland A."/>
            <person name="Lapidus A."/>
            <person name="Glavina del Rio T."/>
            <person name="Dalin E."/>
            <person name="Tice H."/>
            <person name="Bruce D."/>
            <person name="Goodwin L."/>
            <person name="Pitluck S."/>
            <person name="Saunders E."/>
            <person name="Brettin T."/>
            <person name="Detter J.C."/>
            <person name="Han C."/>
            <person name="Larimer F."/>
            <person name="Land M."/>
            <person name="Hauser L."/>
            <person name="Kyrpides N."/>
            <person name="Ovchinnikova G."/>
            <person name="Lovley D."/>
        </authorList>
    </citation>
    <scope>NUCLEOTIDE SEQUENCE [LARGE SCALE GENOMIC DNA]</scope>
    <source>
        <strain evidence="2">M21</strain>
    </source>
</reference>
<evidence type="ECO:0000259" key="1">
    <source>
        <dbReference type="PROSITE" id="PS50943"/>
    </source>
</evidence>
<dbReference type="GO" id="GO:0003677">
    <property type="term" value="F:DNA binding"/>
    <property type="evidence" value="ECO:0007669"/>
    <property type="project" value="InterPro"/>
</dbReference>
<dbReference type="KEGG" id="gem:GM21_2770"/>
<dbReference type="Pfam" id="PF13744">
    <property type="entry name" value="HTH_37"/>
    <property type="match status" value="1"/>
</dbReference>
<dbReference type="InterPro" id="IPR010982">
    <property type="entry name" value="Lambda_DNA-bd_dom_sf"/>
</dbReference>
<dbReference type="STRING" id="443144.GM21_2770"/>
<dbReference type="PROSITE" id="PS50943">
    <property type="entry name" value="HTH_CROC1"/>
    <property type="match status" value="1"/>
</dbReference>
<organism evidence="2">
    <name type="scientific">Geobacter sp. (strain M21)</name>
    <dbReference type="NCBI Taxonomy" id="443144"/>
    <lineage>
        <taxon>Bacteria</taxon>
        <taxon>Pseudomonadati</taxon>
        <taxon>Thermodesulfobacteriota</taxon>
        <taxon>Desulfuromonadia</taxon>
        <taxon>Geobacterales</taxon>
        <taxon>Geobacteraceae</taxon>
        <taxon>Geobacter</taxon>
    </lineage>
</organism>
<gene>
    <name evidence="2" type="ordered locus">GM21_2770</name>
</gene>
<accession>C6E1F7</accession>
<name>C6E1F7_GEOSM</name>
<dbReference type="CDD" id="cd00093">
    <property type="entry name" value="HTH_XRE"/>
    <property type="match status" value="1"/>
</dbReference>
<protein>
    <submittedName>
        <fullName evidence="2">Transcriptional regulator, XRE family</fullName>
    </submittedName>
</protein>
<dbReference type="HOGENOM" id="CLU_163934_0_0_7"/>
<feature type="domain" description="HTH cro/C1-type" evidence="1">
    <location>
        <begin position="43"/>
        <end position="98"/>
    </location>
</feature>